<dbReference type="Pfam" id="PF13406">
    <property type="entry name" value="SLT_2"/>
    <property type="match status" value="1"/>
</dbReference>
<dbReference type="EC" id="3.2.1.-" evidence="2"/>
<protein>
    <submittedName>
        <fullName evidence="2">Membrane-bound lytic murein transglycosylase B</fullName>
        <ecNumber evidence="2">3.2.1.-</ecNumber>
    </submittedName>
</protein>
<keyword evidence="2" id="KW-0378">Hydrolase</keyword>
<dbReference type="Gene3D" id="1.10.530.10">
    <property type="match status" value="1"/>
</dbReference>
<sequence>MRIHRIALTLSLLGLASAATAGYDTHPRFAEFAAELQAEYKIPEAETRAWLKNAEKMQSVLDAIQRPAEKVLEWDKYQDIFLTKKRIESGKVFMETHKALLEKAEKEYGVPKEIITAIIGVETFYGTRQGTYRVLDSLSTLAFDYPDRPLFWRELKAFFALAEKEKLDPEAIKGSYAGAMGYGQFIPTSYLEYAVDGDNDGKRDLWANPADAIFSVANYFSRHGWISGEPVTQRVTVTGAAYEPIVNATRKPEMTVGDIRALGVTPSIKIADDKPATLVHLLGKEGPEYWLGEFNFYVITRYNHSRMYAMAVYQLSENFKYDCSYSCVR</sequence>
<dbReference type="EMBL" id="CZQC01000005">
    <property type="protein sequence ID" value="CUS40205.1"/>
    <property type="molecule type" value="Genomic_DNA"/>
</dbReference>
<dbReference type="InterPro" id="IPR011757">
    <property type="entry name" value="Lytic_transglycosylase_MltB"/>
</dbReference>
<dbReference type="InterPro" id="IPR031304">
    <property type="entry name" value="SLT_2"/>
</dbReference>
<dbReference type="InterPro" id="IPR043426">
    <property type="entry name" value="MltB-like"/>
</dbReference>
<evidence type="ECO:0000259" key="1">
    <source>
        <dbReference type="Pfam" id="PF13406"/>
    </source>
</evidence>
<dbReference type="PANTHER" id="PTHR30163:SF9">
    <property type="entry name" value="MEMBRANE-BOUND LYTIC MUREIN TRANSGLYCOSYLASE B"/>
    <property type="match status" value="1"/>
</dbReference>
<dbReference type="SUPFAM" id="SSF53955">
    <property type="entry name" value="Lysozyme-like"/>
    <property type="match status" value="1"/>
</dbReference>
<dbReference type="NCBIfam" id="TIGR02282">
    <property type="entry name" value="MltB"/>
    <property type="match status" value="1"/>
</dbReference>
<dbReference type="GO" id="GO:0008933">
    <property type="term" value="F:peptidoglycan lytic transglycosylase activity"/>
    <property type="evidence" value="ECO:0007669"/>
    <property type="project" value="TreeGrafter"/>
</dbReference>
<proteinExistence type="predicted"/>
<dbReference type="AlphaFoldDB" id="A0A160T856"/>
<keyword evidence="2" id="KW-0326">Glycosidase</keyword>
<gene>
    <name evidence="2" type="ORF">MGWOODY_Tha896</name>
</gene>
<name>A0A160T856_9ZZZZ</name>
<dbReference type="CDD" id="cd13399">
    <property type="entry name" value="Slt35-like"/>
    <property type="match status" value="1"/>
</dbReference>
<dbReference type="PANTHER" id="PTHR30163">
    <property type="entry name" value="MEMBRANE-BOUND LYTIC MUREIN TRANSGLYCOSYLASE B"/>
    <property type="match status" value="1"/>
</dbReference>
<reference evidence="2" key="1">
    <citation type="submission" date="2015-10" db="EMBL/GenBank/DDBJ databases">
        <authorList>
            <person name="Gilbert D.G."/>
        </authorList>
    </citation>
    <scope>NUCLEOTIDE SEQUENCE</scope>
</reference>
<organism evidence="2">
    <name type="scientific">hydrothermal vent metagenome</name>
    <dbReference type="NCBI Taxonomy" id="652676"/>
    <lineage>
        <taxon>unclassified sequences</taxon>
        <taxon>metagenomes</taxon>
        <taxon>ecological metagenomes</taxon>
    </lineage>
</organism>
<evidence type="ECO:0000313" key="2">
    <source>
        <dbReference type="EMBL" id="CUS40205.1"/>
    </source>
</evidence>
<accession>A0A160T856</accession>
<dbReference type="Gene3D" id="1.10.8.350">
    <property type="entry name" value="Bacterial muramidase"/>
    <property type="match status" value="1"/>
</dbReference>
<feature type="domain" description="Transglycosylase SLT" evidence="1">
    <location>
        <begin position="27"/>
        <end position="317"/>
    </location>
</feature>
<dbReference type="GO" id="GO:0016798">
    <property type="term" value="F:hydrolase activity, acting on glycosyl bonds"/>
    <property type="evidence" value="ECO:0007669"/>
    <property type="project" value="UniProtKB-KW"/>
</dbReference>
<dbReference type="FunFam" id="1.10.8.350:FF:000001">
    <property type="entry name" value="Lytic murein transglycosylase B"/>
    <property type="match status" value="1"/>
</dbReference>
<dbReference type="InterPro" id="IPR023346">
    <property type="entry name" value="Lysozyme-like_dom_sf"/>
</dbReference>
<dbReference type="GO" id="GO:0009253">
    <property type="term" value="P:peptidoglycan catabolic process"/>
    <property type="evidence" value="ECO:0007669"/>
    <property type="project" value="TreeGrafter"/>
</dbReference>